<evidence type="ECO:0000256" key="2">
    <source>
        <dbReference type="ARBA" id="ARBA00022801"/>
    </source>
</evidence>
<dbReference type="OrthoDB" id="426718at2759"/>
<dbReference type="Gene3D" id="3.40.50.1820">
    <property type="entry name" value="alpha/beta hydrolase"/>
    <property type="match status" value="1"/>
</dbReference>
<dbReference type="AlphaFoldDB" id="A0A0F7ZJR1"/>
<keyword evidence="2" id="KW-0378">Hydrolase</keyword>
<dbReference type="GO" id="GO:0016787">
    <property type="term" value="F:hydrolase activity"/>
    <property type="evidence" value="ECO:0007669"/>
    <property type="project" value="UniProtKB-KW"/>
</dbReference>
<dbReference type="EMBL" id="KQ030524">
    <property type="protein sequence ID" value="KJZ74631.1"/>
    <property type="molecule type" value="Genomic_DNA"/>
</dbReference>
<sequence>MHLSFGRDLDVAEAQAPGLGLVAGDSLAARVSAEVHRVSRFTVNQRSRPELLRSWASSITQDAPILARVSEDDGQALNITVTLDCNVRKITSLIPFASFFGVEPQYEKECSARWGCHDADMDWAKSYQECLLTPNDKGYCDKTYKSKLACSKPIPQRVIYPLVRRARLSPAPPIETRQISRYEDRSCSLGDGRSSFEEFEAERTKGGHGDMYPDRLIDNFYYYGQHAAVVYCDEIRERDFRCNERCHDVNLHTMTFVRHFRGSKSDVAGYVAIDRRREEIVLAIRGTASVANCLTNLDGDFQDCPFVDGCKVRQGFHEAWLELADVVTAALREAQRATHGRYPIVATGHSLGGAVVTIADSYLRWEGFDALTTYTYGAPRVGNAALVNHIMSRPGTFYRITHSGDPVPRVPLVKDDYAHPAPEYWIANQTDPSAVRSGTPDAVHDFDAPNVGVCTGIADPLCNAGVGFLSLALAAHSRYFVPDICPQSDSRASQGKRPLRRRHDESIDPQMLRVIENDRQLTLEAAVKRQTGL</sequence>
<protein>
    <recommendedName>
        <fullName evidence="4">Fungal lipase-type domain-containing protein</fullName>
    </recommendedName>
</protein>
<dbReference type="PANTHER" id="PTHR46640">
    <property type="entry name" value="TRIACYLGLYCEROL LIPASE, PUTATIVE (AFU_ORTHOLOGUE AFUA_6G06510)-RELATED"/>
    <property type="match status" value="1"/>
</dbReference>
<proteinExistence type="predicted"/>
<keyword evidence="1" id="KW-0732">Signal</keyword>
<name>A0A0F7ZJR1_9HYPO</name>
<accession>A0A0F7ZJR1</accession>
<evidence type="ECO:0000256" key="1">
    <source>
        <dbReference type="ARBA" id="ARBA00022729"/>
    </source>
</evidence>
<organism evidence="5 6">
    <name type="scientific">Hirsutella minnesotensis 3608</name>
    <dbReference type="NCBI Taxonomy" id="1043627"/>
    <lineage>
        <taxon>Eukaryota</taxon>
        <taxon>Fungi</taxon>
        <taxon>Dikarya</taxon>
        <taxon>Ascomycota</taxon>
        <taxon>Pezizomycotina</taxon>
        <taxon>Sordariomycetes</taxon>
        <taxon>Hypocreomycetidae</taxon>
        <taxon>Hypocreales</taxon>
        <taxon>Ophiocordycipitaceae</taxon>
        <taxon>Hirsutella</taxon>
    </lineage>
</organism>
<gene>
    <name evidence="5" type="ORF">HIM_05981</name>
</gene>
<dbReference type="Pfam" id="PF01764">
    <property type="entry name" value="Lipase_3"/>
    <property type="match status" value="1"/>
</dbReference>
<dbReference type="SUPFAM" id="SSF53474">
    <property type="entry name" value="alpha/beta-Hydrolases"/>
    <property type="match status" value="1"/>
</dbReference>
<reference evidence="5 6" key="1">
    <citation type="journal article" date="2014" name="Genome Biol. Evol.">
        <title>Comparative genomics and transcriptomics analyses reveal divergent lifestyle features of nematode endoparasitic fungus Hirsutella minnesotensis.</title>
        <authorList>
            <person name="Lai Y."/>
            <person name="Liu K."/>
            <person name="Zhang X."/>
            <person name="Zhang X."/>
            <person name="Li K."/>
            <person name="Wang N."/>
            <person name="Shu C."/>
            <person name="Wu Y."/>
            <person name="Wang C."/>
            <person name="Bushley K.E."/>
            <person name="Xiang M."/>
            <person name="Liu X."/>
        </authorList>
    </citation>
    <scope>NUCLEOTIDE SEQUENCE [LARGE SCALE GENOMIC DNA]</scope>
    <source>
        <strain evidence="5 6">3608</strain>
    </source>
</reference>
<evidence type="ECO:0000313" key="5">
    <source>
        <dbReference type="EMBL" id="KJZ74631.1"/>
    </source>
</evidence>
<feature type="region of interest" description="Disordered" evidence="3">
    <location>
        <begin position="486"/>
        <end position="508"/>
    </location>
</feature>
<evidence type="ECO:0000259" key="4">
    <source>
        <dbReference type="Pfam" id="PF01764"/>
    </source>
</evidence>
<evidence type="ECO:0000313" key="6">
    <source>
        <dbReference type="Proteomes" id="UP000054481"/>
    </source>
</evidence>
<feature type="domain" description="Fungal lipase-type" evidence="4">
    <location>
        <begin position="281"/>
        <end position="413"/>
    </location>
</feature>
<dbReference type="GO" id="GO:0006629">
    <property type="term" value="P:lipid metabolic process"/>
    <property type="evidence" value="ECO:0007669"/>
    <property type="project" value="InterPro"/>
</dbReference>
<evidence type="ECO:0000256" key="3">
    <source>
        <dbReference type="SAM" id="MobiDB-lite"/>
    </source>
</evidence>
<dbReference type="CDD" id="cd00519">
    <property type="entry name" value="Lipase_3"/>
    <property type="match status" value="1"/>
</dbReference>
<dbReference type="PANTHER" id="PTHR46640:SF1">
    <property type="entry name" value="FUNGAL LIPASE-LIKE DOMAIN-CONTAINING PROTEIN-RELATED"/>
    <property type="match status" value="1"/>
</dbReference>
<dbReference type="InterPro" id="IPR051299">
    <property type="entry name" value="AB_hydrolase_lip/est"/>
</dbReference>
<dbReference type="InterPro" id="IPR029058">
    <property type="entry name" value="AB_hydrolase_fold"/>
</dbReference>
<keyword evidence="6" id="KW-1185">Reference proteome</keyword>
<dbReference type="Proteomes" id="UP000054481">
    <property type="component" value="Unassembled WGS sequence"/>
</dbReference>
<dbReference type="InterPro" id="IPR002921">
    <property type="entry name" value="Fungal_lipase-type"/>
</dbReference>